<organism evidence="1 2">
    <name type="scientific">Metabacillus indicus</name>
    <name type="common">Bacillus indicus</name>
    <dbReference type="NCBI Taxonomy" id="246786"/>
    <lineage>
        <taxon>Bacteria</taxon>
        <taxon>Bacillati</taxon>
        <taxon>Bacillota</taxon>
        <taxon>Bacilli</taxon>
        <taxon>Bacillales</taxon>
        <taxon>Bacillaceae</taxon>
        <taxon>Metabacillus</taxon>
    </lineage>
</organism>
<accession>A0A084H0H9</accession>
<gene>
    <name evidence="1" type="ORF">GS18_0209810</name>
</gene>
<dbReference type="STRING" id="246786.GS18_0209810"/>
<evidence type="ECO:0000313" key="2">
    <source>
        <dbReference type="Proteomes" id="UP000028549"/>
    </source>
</evidence>
<dbReference type="AlphaFoldDB" id="A0A084H0H9"/>
<reference evidence="1 2" key="1">
    <citation type="journal article" date="2005" name="Int. J. Syst. Evol. Microbiol.">
        <title>Bacillus cibi sp. nov., isolated from jeotgal, a traditional Korean fermented seafood.</title>
        <authorList>
            <person name="Yoon J.H."/>
            <person name="Lee C.H."/>
            <person name="Oh T.K."/>
        </authorList>
    </citation>
    <scope>NUCLEOTIDE SEQUENCE [LARGE SCALE GENOMIC DNA]</scope>
    <source>
        <strain evidence="1 2">DSM 16189</strain>
    </source>
</reference>
<evidence type="ECO:0000313" key="1">
    <source>
        <dbReference type="EMBL" id="KEZ53091.1"/>
    </source>
</evidence>
<keyword evidence="2" id="KW-1185">Reference proteome</keyword>
<name>A0A084H0H9_METID</name>
<proteinExistence type="predicted"/>
<dbReference type="EMBL" id="JNVC02000004">
    <property type="protein sequence ID" value="KEZ53091.1"/>
    <property type="molecule type" value="Genomic_DNA"/>
</dbReference>
<protein>
    <submittedName>
        <fullName evidence="1">Uncharacterized protein</fullName>
    </submittedName>
</protein>
<sequence>MKKFILIIALSIIIVFAGLYSFLKINSPLVSGTVGSTQDNKAVVVAIGNKGFGKLKINEVLVNNYNEPIKLKIQVTNPLKGFVLSKTFDEKEFGISNIDTVDIESDTSPITQLEKMNDGTATINDKSYGISVVHNEPIERLHITYSHFGLKFEETVSVNNP</sequence>
<dbReference type="RefSeq" id="WP_029566071.1">
    <property type="nucleotide sequence ID" value="NZ_JNVC02000004.1"/>
</dbReference>
<dbReference type="OrthoDB" id="2474144at2"/>
<dbReference type="Proteomes" id="UP000028549">
    <property type="component" value="Unassembled WGS sequence"/>
</dbReference>
<comment type="caution">
    <text evidence="1">The sequence shown here is derived from an EMBL/GenBank/DDBJ whole genome shotgun (WGS) entry which is preliminary data.</text>
</comment>